<dbReference type="InterPro" id="IPR023408">
    <property type="entry name" value="MscS_beta-dom_sf"/>
</dbReference>
<accession>A0ABQ2N0K5</accession>
<comment type="caution">
    <text evidence="7">The sequence shown here is derived from an EMBL/GenBank/DDBJ whole genome shotgun (WGS) entry which is preliminary data.</text>
</comment>
<organism evidence="7 8">
    <name type="scientific">Microbacterium nanhaiense</name>
    <dbReference type="NCBI Taxonomy" id="1301026"/>
    <lineage>
        <taxon>Bacteria</taxon>
        <taxon>Bacillati</taxon>
        <taxon>Actinomycetota</taxon>
        <taxon>Actinomycetes</taxon>
        <taxon>Micrococcales</taxon>
        <taxon>Microbacteriaceae</taxon>
        <taxon>Microbacterium</taxon>
    </lineage>
</organism>
<gene>
    <name evidence="7" type="ORF">GCM10010910_18110</name>
</gene>
<dbReference type="SUPFAM" id="SSF50182">
    <property type="entry name" value="Sm-like ribonucleoproteins"/>
    <property type="match status" value="1"/>
</dbReference>
<proteinExistence type="predicted"/>
<evidence type="ECO:0000313" key="7">
    <source>
        <dbReference type="EMBL" id="GGO64088.1"/>
    </source>
</evidence>
<feature type="transmembrane region" description="Helical" evidence="5">
    <location>
        <begin position="65"/>
        <end position="84"/>
    </location>
</feature>
<feature type="transmembrane region" description="Helical" evidence="5">
    <location>
        <begin position="171"/>
        <end position="190"/>
    </location>
</feature>
<keyword evidence="8" id="KW-1185">Reference proteome</keyword>
<dbReference type="EMBL" id="BMMQ01000005">
    <property type="protein sequence ID" value="GGO64088.1"/>
    <property type="molecule type" value="Genomic_DNA"/>
</dbReference>
<keyword evidence="4 5" id="KW-0472">Membrane</keyword>
<evidence type="ECO:0000256" key="4">
    <source>
        <dbReference type="ARBA" id="ARBA00023136"/>
    </source>
</evidence>
<dbReference type="Pfam" id="PF00924">
    <property type="entry name" value="MS_channel_2nd"/>
    <property type="match status" value="1"/>
</dbReference>
<evidence type="ECO:0000256" key="1">
    <source>
        <dbReference type="ARBA" id="ARBA00004370"/>
    </source>
</evidence>
<dbReference type="Proteomes" id="UP000638043">
    <property type="component" value="Unassembled WGS sequence"/>
</dbReference>
<sequence>MRTEVSDIAEIVDENPWAAWGALIVAAGVVLIVAFVASWIFSAVTGRLSGRAEVFAELQRRFPRPIFFLLAVIGWRGSVAAFFPRDLAEARGAVSYALTLAIIAVTGWILGKVLIFLLDGAMRRQDSSVGDEFTVRRRRTQLRMIRSLVIAIVVVLTAAAMLLTIPGAKAFGASLFASAGLVSIVAGLAAQSTLGNLIAGIQLAFSNALKVGDTVEVNGEFGKVEEITLTYVVVQIWDDRRHVLPSTYFTTTPYTNWTRNQTQLTGTVYFEADYNVDVAAVRAEVERILDRTPEWDRRSWGLVVTDASGGVAQLRATMTAADGDQLWTLRCAVREQIIAFLANSRPQDLARSRFETIPTPEA</sequence>
<keyword evidence="2 5" id="KW-0812">Transmembrane</keyword>
<feature type="transmembrane region" description="Helical" evidence="5">
    <location>
        <begin position="145"/>
        <end position="165"/>
    </location>
</feature>
<dbReference type="InterPro" id="IPR006685">
    <property type="entry name" value="MscS_channel_2nd"/>
</dbReference>
<keyword evidence="3 5" id="KW-1133">Transmembrane helix</keyword>
<dbReference type="PANTHER" id="PTHR30566">
    <property type="entry name" value="YNAI-RELATED MECHANOSENSITIVE ION CHANNEL"/>
    <property type="match status" value="1"/>
</dbReference>
<dbReference type="PANTHER" id="PTHR30566:SF25">
    <property type="entry name" value="INNER MEMBRANE PROTEIN"/>
    <property type="match status" value="1"/>
</dbReference>
<protein>
    <submittedName>
        <fullName evidence="7">Mechanosensitive ion channel protein MscS</fullName>
    </submittedName>
</protein>
<comment type="subcellular location">
    <subcellularLocation>
        <location evidence="1">Membrane</location>
    </subcellularLocation>
</comment>
<dbReference type="InterPro" id="IPR010920">
    <property type="entry name" value="LSM_dom_sf"/>
</dbReference>
<evidence type="ECO:0000256" key="5">
    <source>
        <dbReference type="SAM" id="Phobius"/>
    </source>
</evidence>
<evidence type="ECO:0000259" key="6">
    <source>
        <dbReference type="Pfam" id="PF00924"/>
    </source>
</evidence>
<feature type="transmembrane region" description="Helical" evidence="5">
    <location>
        <begin position="96"/>
        <end position="118"/>
    </location>
</feature>
<feature type="transmembrane region" description="Helical" evidence="5">
    <location>
        <begin position="20"/>
        <end position="44"/>
    </location>
</feature>
<evidence type="ECO:0000256" key="2">
    <source>
        <dbReference type="ARBA" id="ARBA00022692"/>
    </source>
</evidence>
<evidence type="ECO:0000313" key="8">
    <source>
        <dbReference type="Proteomes" id="UP000638043"/>
    </source>
</evidence>
<dbReference type="Gene3D" id="2.30.30.60">
    <property type="match status" value="1"/>
</dbReference>
<name>A0ABQ2N0K5_9MICO</name>
<dbReference type="RefSeq" id="WP_188701122.1">
    <property type="nucleotide sequence ID" value="NZ_BMMQ01000005.1"/>
</dbReference>
<dbReference type="Gene3D" id="1.10.287.1260">
    <property type="match status" value="1"/>
</dbReference>
<evidence type="ECO:0000256" key="3">
    <source>
        <dbReference type="ARBA" id="ARBA00022989"/>
    </source>
</evidence>
<reference evidence="8" key="1">
    <citation type="journal article" date="2019" name="Int. J. Syst. Evol. Microbiol.">
        <title>The Global Catalogue of Microorganisms (GCM) 10K type strain sequencing project: providing services to taxonomists for standard genome sequencing and annotation.</title>
        <authorList>
            <consortium name="The Broad Institute Genomics Platform"/>
            <consortium name="The Broad Institute Genome Sequencing Center for Infectious Disease"/>
            <person name="Wu L."/>
            <person name="Ma J."/>
        </authorList>
    </citation>
    <scope>NUCLEOTIDE SEQUENCE [LARGE SCALE GENOMIC DNA]</scope>
    <source>
        <strain evidence="8">CGMCC 4.7181</strain>
    </source>
</reference>
<feature type="domain" description="Mechanosensitive ion channel MscS" evidence="6">
    <location>
        <begin position="193"/>
        <end position="259"/>
    </location>
</feature>